<dbReference type="Proteomes" id="UP000325286">
    <property type="component" value="Chromosome"/>
</dbReference>
<feature type="binding site" evidence="5">
    <location>
        <position position="197"/>
    </location>
    <ligand>
        <name>ATP</name>
        <dbReference type="ChEBI" id="CHEBI:30616"/>
    </ligand>
</feature>
<evidence type="ECO:0000256" key="6">
    <source>
        <dbReference type="RuleBase" id="RU361200"/>
    </source>
</evidence>
<comment type="similarity">
    <text evidence="5 6">Belongs to the PurK/PurT family.</text>
</comment>
<feature type="domain" description="ATP-grasp" evidence="7">
    <location>
        <begin position="112"/>
        <end position="304"/>
    </location>
</feature>
<dbReference type="Pfam" id="PF17769">
    <property type="entry name" value="PurK_C"/>
    <property type="match status" value="1"/>
</dbReference>
<evidence type="ECO:0000256" key="2">
    <source>
        <dbReference type="ARBA" id="ARBA00022741"/>
    </source>
</evidence>
<accession>A0A5B9QMN3</accession>
<comment type="function">
    <text evidence="5">Catalyzes the ATP-dependent conversion of 5-aminoimidazole ribonucleotide (AIR) and HCO(3)(-) to N5-carboxyaminoimidazole ribonucleotide (N5-CAIR).</text>
</comment>
<dbReference type="InterPro" id="IPR011054">
    <property type="entry name" value="Rudment_hybrid_motif"/>
</dbReference>
<dbReference type="PANTHER" id="PTHR11609:SF5">
    <property type="entry name" value="PHOSPHORIBOSYLAMINOIMIDAZOLE CARBOXYLASE"/>
    <property type="match status" value="1"/>
</dbReference>
<dbReference type="EMBL" id="CP042914">
    <property type="protein sequence ID" value="QEG38880.1"/>
    <property type="molecule type" value="Genomic_DNA"/>
</dbReference>
<dbReference type="InterPro" id="IPR005875">
    <property type="entry name" value="PurK"/>
</dbReference>
<dbReference type="UniPathway" id="UPA00074">
    <property type="reaction ID" value="UER00942"/>
</dbReference>
<dbReference type="HAMAP" id="MF_01928">
    <property type="entry name" value="PurK"/>
    <property type="match status" value="1"/>
</dbReference>
<dbReference type="NCBIfam" id="NF004676">
    <property type="entry name" value="PRK06019.1-2"/>
    <property type="match status" value="1"/>
</dbReference>
<sequence>MDEIQPLRPGATIGMLGGGQLGRMFTLAAQQMGYRVAVLSDEADGPAAQVANEVLVGDYTPELLAALAKRSAVVTLEFENIPDAAVRQLAAAVPTYPNAQILKTAQDRSLEKQTLADLGLPVTPFRTIPDPSSPAGLQQLRQAGQELGYPMILKTARSGYDGKGQRSVSSEGELAAAAEAFGPQRIVAEQRIAFDREVSILVARNPQGQTAVYPLLENIHRNHILDVSKCPADVPPSLDTAAEAIARTVAERLDLVGLLCIELFVGAGEELMINEIAPRPHNSGHLTIEASVTNQFEQHVRAVCGLPLGQTSLRCPAAMVNLLGDLWTASGASPAFEQSLAVPGVSLHLYGKAEAREGRKMGHLTAVGETVQQAEQRVREAFSRL</sequence>
<dbReference type="SUPFAM" id="SSF52440">
    <property type="entry name" value="PreATP-grasp domain"/>
    <property type="match status" value="1"/>
</dbReference>
<protein>
    <recommendedName>
        <fullName evidence="5 6">N5-carboxyaminoimidazole ribonucleotide synthase</fullName>
        <shortName evidence="5 6">N5-CAIR synthase</shortName>
        <ecNumber evidence="5 6">6.3.4.18</ecNumber>
    </recommendedName>
    <alternativeName>
        <fullName evidence="5 6">5-(carboxyamino)imidazole ribonucleotide synthetase</fullName>
    </alternativeName>
</protein>
<dbReference type="GO" id="GO:0034028">
    <property type="term" value="F:5-(carboxyamino)imidazole ribonucleotide synthase activity"/>
    <property type="evidence" value="ECO:0007669"/>
    <property type="project" value="UniProtKB-UniRule"/>
</dbReference>
<dbReference type="NCBIfam" id="TIGR01161">
    <property type="entry name" value="purK"/>
    <property type="match status" value="1"/>
</dbReference>
<evidence type="ECO:0000313" key="8">
    <source>
        <dbReference type="EMBL" id="QEG38880.1"/>
    </source>
</evidence>
<feature type="binding site" evidence="5">
    <location>
        <position position="220"/>
    </location>
    <ligand>
        <name>ATP</name>
        <dbReference type="ChEBI" id="CHEBI:30616"/>
    </ligand>
</feature>
<dbReference type="GO" id="GO:0004638">
    <property type="term" value="F:phosphoribosylaminoimidazole carboxylase activity"/>
    <property type="evidence" value="ECO:0007669"/>
    <property type="project" value="InterPro"/>
</dbReference>
<dbReference type="InterPro" id="IPR054350">
    <property type="entry name" value="PurT/PurK_preATP-grasp"/>
</dbReference>
<dbReference type="InterPro" id="IPR003135">
    <property type="entry name" value="ATP-grasp_carboxylate-amine"/>
</dbReference>
<evidence type="ECO:0000259" key="7">
    <source>
        <dbReference type="PROSITE" id="PS50975"/>
    </source>
</evidence>
<keyword evidence="4 5" id="KW-0067">ATP-binding</keyword>
<organism evidence="8 9">
    <name type="scientific">Roseimaritima ulvae</name>
    <dbReference type="NCBI Taxonomy" id="980254"/>
    <lineage>
        <taxon>Bacteria</taxon>
        <taxon>Pseudomonadati</taxon>
        <taxon>Planctomycetota</taxon>
        <taxon>Planctomycetia</taxon>
        <taxon>Pirellulales</taxon>
        <taxon>Pirellulaceae</taxon>
        <taxon>Roseimaritima</taxon>
    </lineage>
</organism>
<dbReference type="OrthoDB" id="9804625at2"/>
<dbReference type="InterPro" id="IPR040686">
    <property type="entry name" value="PurK_C"/>
</dbReference>
<dbReference type="GO" id="GO:0005829">
    <property type="term" value="C:cytosol"/>
    <property type="evidence" value="ECO:0007669"/>
    <property type="project" value="TreeGrafter"/>
</dbReference>
<feature type="binding site" evidence="5">
    <location>
        <position position="108"/>
    </location>
    <ligand>
        <name>ATP</name>
        <dbReference type="ChEBI" id="CHEBI:30616"/>
    </ligand>
</feature>
<dbReference type="Gene3D" id="3.30.470.20">
    <property type="entry name" value="ATP-grasp fold, B domain"/>
    <property type="match status" value="1"/>
</dbReference>
<feature type="binding site" evidence="5">
    <location>
        <begin position="189"/>
        <end position="192"/>
    </location>
    <ligand>
        <name>ATP</name>
        <dbReference type="ChEBI" id="CHEBI:30616"/>
    </ligand>
</feature>
<dbReference type="PROSITE" id="PS50975">
    <property type="entry name" value="ATP_GRASP"/>
    <property type="match status" value="1"/>
</dbReference>
<comment type="pathway">
    <text evidence="5 6">Purine metabolism; IMP biosynthesis via de novo pathway; 5-amino-1-(5-phospho-D-ribosyl)imidazole-4-carboxylate from 5-amino-1-(5-phospho-D-ribosyl)imidazole (N5-CAIR route): step 1/2.</text>
</comment>
<feature type="binding site" evidence="5">
    <location>
        <begin position="274"/>
        <end position="275"/>
    </location>
    <ligand>
        <name>ATP</name>
        <dbReference type="ChEBI" id="CHEBI:30616"/>
    </ligand>
</feature>
<comment type="function">
    <text evidence="6">Catalyzes the ATP-dependent conversion of 5-aminoimidazole ribonucleotide (AIR) and HCO(3)- to N5-carboxyaminoimidazole ribonucleotide (N5-CAIR).</text>
</comment>
<gene>
    <name evidence="5 6 8" type="primary">purK</name>
    <name evidence="8" type="ORF">UC8_08380</name>
</gene>
<keyword evidence="2 5" id="KW-0547">Nucleotide-binding</keyword>
<dbReference type="InterPro" id="IPR013815">
    <property type="entry name" value="ATP_grasp_subdomain_1"/>
</dbReference>
<evidence type="ECO:0000256" key="1">
    <source>
        <dbReference type="ARBA" id="ARBA00022598"/>
    </source>
</evidence>
<evidence type="ECO:0000256" key="5">
    <source>
        <dbReference type="HAMAP-Rule" id="MF_01928"/>
    </source>
</evidence>
<dbReference type="Pfam" id="PF02222">
    <property type="entry name" value="ATP-grasp"/>
    <property type="match status" value="1"/>
</dbReference>
<feature type="binding site" evidence="5">
    <location>
        <begin position="159"/>
        <end position="165"/>
    </location>
    <ligand>
        <name>ATP</name>
        <dbReference type="ChEBI" id="CHEBI:30616"/>
    </ligand>
</feature>
<feature type="binding site" evidence="5">
    <location>
        <position position="154"/>
    </location>
    <ligand>
        <name>ATP</name>
        <dbReference type="ChEBI" id="CHEBI:30616"/>
    </ligand>
</feature>
<dbReference type="GO" id="GO:0005524">
    <property type="term" value="F:ATP binding"/>
    <property type="evidence" value="ECO:0007669"/>
    <property type="project" value="UniProtKB-UniRule"/>
</dbReference>
<dbReference type="Gene3D" id="3.30.1490.20">
    <property type="entry name" value="ATP-grasp fold, A domain"/>
    <property type="match status" value="1"/>
</dbReference>
<dbReference type="Gene3D" id="3.40.50.20">
    <property type="match status" value="1"/>
</dbReference>
<dbReference type="NCBIfam" id="NF004679">
    <property type="entry name" value="PRK06019.1-5"/>
    <property type="match status" value="1"/>
</dbReference>
<dbReference type="KEGG" id="rul:UC8_08380"/>
<comment type="subunit">
    <text evidence="5 6">Homodimer.</text>
</comment>
<proteinExistence type="inferred from homology"/>
<dbReference type="SUPFAM" id="SSF56059">
    <property type="entry name" value="Glutathione synthetase ATP-binding domain-like"/>
    <property type="match status" value="1"/>
</dbReference>
<name>A0A5B9QMN3_9BACT</name>
<dbReference type="GO" id="GO:0006189">
    <property type="term" value="P:'de novo' IMP biosynthetic process"/>
    <property type="evidence" value="ECO:0007669"/>
    <property type="project" value="UniProtKB-UniRule"/>
</dbReference>
<dbReference type="InterPro" id="IPR011761">
    <property type="entry name" value="ATP-grasp"/>
</dbReference>
<reference evidence="8 9" key="1">
    <citation type="submission" date="2019-08" db="EMBL/GenBank/DDBJ databases">
        <title>Deep-cultivation of Planctomycetes and their phenomic and genomic characterization uncovers novel biology.</title>
        <authorList>
            <person name="Wiegand S."/>
            <person name="Jogler M."/>
            <person name="Boedeker C."/>
            <person name="Pinto D."/>
            <person name="Vollmers J."/>
            <person name="Rivas-Marin E."/>
            <person name="Kohn T."/>
            <person name="Peeters S.H."/>
            <person name="Heuer A."/>
            <person name="Rast P."/>
            <person name="Oberbeckmann S."/>
            <person name="Bunk B."/>
            <person name="Jeske O."/>
            <person name="Meyerdierks A."/>
            <person name="Storesund J.E."/>
            <person name="Kallscheuer N."/>
            <person name="Luecker S."/>
            <person name="Lage O.M."/>
            <person name="Pohl T."/>
            <person name="Merkel B.J."/>
            <person name="Hornburger P."/>
            <person name="Mueller R.-W."/>
            <person name="Bruemmer F."/>
            <person name="Labrenz M."/>
            <person name="Spormann A.M."/>
            <person name="Op den Camp H."/>
            <person name="Overmann J."/>
            <person name="Amann R."/>
            <person name="Jetten M.S.M."/>
            <person name="Mascher T."/>
            <person name="Medema M.H."/>
            <person name="Devos D.P."/>
            <person name="Kaster A.-K."/>
            <person name="Ovreas L."/>
            <person name="Rohde M."/>
            <person name="Galperin M.Y."/>
            <person name="Jogler C."/>
        </authorList>
    </citation>
    <scope>NUCLEOTIDE SEQUENCE [LARGE SCALE GENOMIC DNA]</scope>
    <source>
        <strain evidence="8 9">UC8</strain>
    </source>
</reference>
<keyword evidence="9" id="KW-1185">Reference proteome</keyword>
<dbReference type="InterPro" id="IPR016185">
    <property type="entry name" value="PreATP-grasp_dom_sf"/>
</dbReference>
<keyword evidence="1 5" id="KW-0436">Ligase</keyword>
<dbReference type="RefSeq" id="WP_068140448.1">
    <property type="nucleotide sequence ID" value="NZ_CP042914.1"/>
</dbReference>
<keyword evidence="3 5" id="KW-0658">Purine biosynthesis</keyword>
<evidence type="ECO:0000313" key="9">
    <source>
        <dbReference type="Proteomes" id="UP000325286"/>
    </source>
</evidence>
<comment type="catalytic activity">
    <reaction evidence="5 6">
        <text>5-amino-1-(5-phospho-beta-D-ribosyl)imidazole + hydrogencarbonate + ATP = 5-carboxyamino-1-(5-phospho-D-ribosyl)imidazole + ADP + phosphate + 2 H(+)</text>
        <dbReference type="Rhea" id="RHEA:19317"/>
        <dbReference type="ChEBI" id="CHEBI:15378"/>
        <dbReference type="ChEBI" id="CHEBI:17544"/>
        <dbReference type="ChEBI" id="CHEBI:30616"/>
        <dbReference type="ChEBI" id="CHEBI:43474"/>
        <dbReference type="ChEBI" id="CHEBI:58730"/>
        <dbReference type="ChEBI" id="CHEBI:137981"/>
        <dbReference type="ChEBI" id="CHEBI:456216"/>
        <dbReference type="EC" id="6.3.4.18"/>
    </reaction>
</comment>
<evidence type="ECO:0000256" key="4">
    <source>
        <dbReference type="ARBA" id="ARBA00022840"/>
    </source>
</evidence>
<dbReference type="SUPFAM" id="SSF51246">
    <property type="entry name" value="Rudiment single hybrid motif"/>
    <property type="match status" value="1"/>
</dbReference>
<dbReference type="NCBIfam" id="NF004675">
    <property type="entry name" value="PRK06019.1-1"/>
    <property type="match status" value="1"/>
</dbReference>
<dbReference type="PANTHER" id="PTHR11609">
    <property type="entry name" value="PURINE BIOSYNTHESIS PROTEIN 6/7, PUR6/7"/>
    <property type="match status" value="1"/>
</dbReference>
<evidence type="ECO:0000256" key="3">
    <source>
        <dbReference type="ARBA" id="ARBA00022755"/>
    </source>
</evidence>
<dbReference type="EC" id="6.3.4.18" evidence="5 6"/>
<dbReference type="GO" id="GO:0046872">
    <property type="term" value="F:metal ion binding"/>
    <property type="evidence" value="ECO:0007669"/>
    <property type="project" value="InterPro"/>
</dbReference>
<dbReference type="AlphaFoldDB" id="A0A5B9QMN3"/>
<dbReference type="FunFam" id="3.30.470.20:FF:000029">
    <property type="entry name" value="N5-carboxyaminoimidazole ribonucleotide synthase"/>
    <property type="match status" value="1"/>
</dbReference>
<dbReference type="Pfam" id="PF22660">
    <property type="entry name" value="RS_preATP-grasp-like"/>
    <property type="match status" value="1"/>
</dbReference>